<evidence type="ECO:0000256" key="1">
    <source>
        <dbReference type="ARBA" id="ARBA00009191"/>
    </source>
</evidence>
<proteinExistence type="inferred from homology"/>
<evidence type="ECO:0000259" key="4">
    <source>
        <dbReference type="Pfam" id="PF03088"/>
    </source>
</evidence>
<evidence type="ECO:0000256" key="3">
    <source>
        <dbReference type="ARBA" id="ARBA00023180"/>
    </source>
</evidence>
<dbReference type="PANTHER" id="PTHR10426:SF88">
    <property type="entry name" value="ADIPOCYTE PLASMA MEMBRANE-ASSOCIATED PROTEIN HEMOMUCIN-RELATED"/>
    <property type="match status" value="1"/>
</dbReference>
<dbReference type="InterPro" id="IPR011042">
    <property type="entry name" value="6-blade_b-propeller_TolB-like"/>
</dbReference>
<dbReference type="WBParaSite" id="Pan_g13607.t1">
    <property type="protein sequence ID" value="Pan_g13607.t1"/>
    <property type="gene ID" value="Pan_g13607"/>
</dbReference>
<reference evidence="6" key="2">
    <citation type="submission" date="2020-10" db="UniProtKB">
        <authorList>
            <consortium name="WormBaseParasite"/>
        </authorList>
    </citation>
    <scope>IDENTIFICATION</scope>
</reference>
<keyword evidence="2" id="KW-0597">Phosphoprotein</keyword>
<evidence type="ECO:0000313" key="5">
    <source>
        <dbReference type="Proteomes" id="UP000492821"/>
    </source>
</evidence>
<comment type="similarity">
    <text evidence="1">Belongs to the strictosidine synthase family.</text>
</comment>
<dbReference type="GO" id="GO:0016787">
    <property type="term" value="F:hydrolase activity"/>
    <property type="evidence" value="ECO:0007669"/>
    <property type="project" value="TreeGrafter"/>
</dbReference>
<evidence type="ECO:0000256" key="2">
    <source>
        <dbReference type="ARBA" id="ARBA00022553"/>
    </source>
</evidence>
<dbReference type="Pfam" id="PF03088">
    <property type="entry name" value="Str_synth"/>
    <property type="match status" value="1"/>
</dbReference>
<dbReference type="Proteomes" id="UP000492821">
    <property type="component" value="Unassembled WGS sequence"/>
</dbReference>
<dbReference type="GO" id="GO:0012505">
    <property type="term" value="C:endomembrane system"/>
    <property type="evidence" value="ECO:0007669"/>
    <property type="project" value="TreeGrafter"/>
</dbReference>
<dbReference type="SUPFAM" id="SSF63829">
    <property type="entry name" value="Calcium-dependent phosphotriesterase"/>
    <property type="match status" value="1"/>
</dbReference>
<organism evidence="5 6">
    <name type="scientific">Panagrellus redivivus</name>
    <name type="common">Microworm</name>
    <dbReference type="NCBI Taxonomy" id="6233"/>
    <lineage>
        <taxon>Eukaryota</taxon>
        <taxon>Metazoa</taxon>
        <taxon>Ecdysozoa</taxon>
        <taxon>Nematoda</taxon>
        <taxon>Chromadorea</taxon>
        <taxon>Rhabditida</taxon>
        <taxon>Tylenchina</taxon>
        <taxon>Panagrolaimomorpha</taxon>
        <taxon>Panagrolaimoidea</taxon>
        <taxon>Panagrolaimidae</taxon>
        <taxon>Panagrellus</taxon>
    </lineage>
</organism>
<keyword evidence="5" id="KW-1185">Reference proteome</keyword>
<sequence>MPISLNMTETVDSVNTSIVNDEIVKEIPAGDGRPLGIRHYHDETFIAVDCFVGVVEVDFKTGTIKNLLSIETVINGRKLMIPDALDFISKDTIIFSDASVNFDGHQYAIPLAAGINDGRLIKFNLTSGEYDQIADGFYFPNGIQIHADGESVLVTETGFGCVSRFYFAGPKKGVREAFVKQLPGFPDNISATTKGTYFVAMAVSRMGGWHLLDLIAPYPSLRKLLLQVIPEKYSTVFLSMGPSNGLFIKVDANGNIIDSWQDPSGKIRYISQATDAGNAIYVGSYAHSFLAKIER</sequence>
<dbReference type="AlphaFoldDB" id="A0A7E4ZRY7"/>
<dbReference type="Gene3D" id="2.120.10.30">
    <property type="entry name" value="TolB, C-terminal domain"/>
    <property type="match status" value="1"/>
</dbReference>
<protein>
    <submittedName>
        <fullName evidence="6">Str_synth domain-containing protein</fullName>
    </submittedName>
</protein>
<dbReference type="PANTHER" id="PTHR10426">
    <property type="entry name" value="STRICTOSIDINE SYNTHASE-RELATED"/>
    <property type="match status" value="1"/>
</dbReference>
<reference evidence="5" key="1">
    <citation type="journal article" date="2013" name="Genetics">
        <title>The draft genome and transcriptome of Panagrellus redivivus are shaped by the harsh demands of a free-living lifestyle.</title>
        <authorList>
            <person name="Srinivasan J."/>
            <person name="Dillman A.R."/>
            <person name="Macchietto M.G."/>
            <person name="Heikkinen L."/>
            <person name="Lakso M."/>
            <person name="Fracchia K.M."/>
            <person name="Antoshechkin I."/>
            <person name="Mortazavi A."/>
            <person name="Wong G."/>
            <person name="Sternberg P.W."/>
        </authorList>
    </citation>
    <scope>NUCLEOTIDE SEQUENCE [LARGE SCALE GENOMIC DNA]</scope>
    <source>
        <strain evidence="5">MT8872</strain>
    </source>
</reference>
<evidence type="ECO:0000313" key="6">
    <source>
        <dbReference type="WBParaSite" id="Pan_g13607.t1"/>
    </source>
</evidence>
<keyword evidence="3" id="KW-0325">Glycoprotein</keyword>
<feature type="domain" description="Strictosidine synthase conserved region" evidence="4">
    <location>
        <begin position="83"/>
        <end position="169"/>
    </location>
</feature>
<name>A0A7E4ZRY7_PANRE</name>
<dbReference type="InterPro" id="IPR018119">
    <property type="entry name" value="Strictosidine_synth_cons-reg"/>
</dbReference>
<accession>A0A7E4ZRY7</accession>